<evidence type="ECO:0000313" key="2">
    <source>
        <dbReference type="EMBL" id="KAF7277515.1"/>
    </source>
</evidence>
<accession>A0A834MF53</accession>
<organism evidence="2 3">
    <name type="scientific">Rhynchophorus ferrugineus</name>
    <name type="common">Red palm weevil</name>
    <name type="synonym">Curculio ferrugineus</name>
    <dbReference type="NCBI Taxonomy" id="354439"/>
    <lineage>
        <taxon>Eukaryota</taxon>
        <taxon>Metazoa</taxon>
        <taxon>Ecdysozoa</taxon>
        <taxon>Arthropoda</taxon>
        <taxon>Hexapoda</taxon>
        <taxon>Insecta</taxon>
        <taxon>Pterygota</taxon>
        <taxon>Neoptera</taxon>
        <taxon>Endopterygota</taxon>
        <taxon>Coleoptera</taxon>
        <taxon>Polyphaga</taxon>
        <taxon>Cucujiformia</taxon>
        <taxon>Curculionidae</taxon>
        <taxon>Dryophthorinae</taxon>
        <taxon>Rhynchophorus</taxon>
    </lineage>
</organism>
<feature type="compositionally biased region" description="Basic residues" evidence="1">
    <location>
        <begin position="23"/>
        <end position="38"/>
    </location>
</feature>
<feature type="region of interest" description="Disordered" evidence="1">
    <location>
        <begin position="1"/>
        <end position="38"/>
    </location>
</feature>
<sequence length="38" mass="4333">MAGNGLQNPTICRDAGVANENGRRRRKKKRRKTIYSDT</sequence>
<comment type="caution">
    <text evidence="2">The sequence shown here is derived from an EMBL/GenBank/DDBJ whole genome shotgun (WGS) entry which is preliminary data.</text>
</comment>
<reference evidence="2" key="1">
    <citation type="submission" date="2020-08" db="EMBL/GenBank/DDBJ databases">
        <title>Genome sequencing and assembly of the red palm weevil Rhynchophorus ferrugineus.</title>
        <authorList>
            <person name="Dias G.B."/>
            <person name="Bergman C.M."/>
            <person name="Manee M."/>
        </authorList>
    </citation>
    <scope>NUCLEOTIDE SEQUENCE</scope>
    <source>
        <strain evidence="2">AA-2017</strain>
        <tissue evidence="2">Whole larva</tissue>
    </source>
</reference>
<evidence type="ECO:0000313" key="3">
    <source>
        <dbReference type="Proteomes" id="UP000625711"/>
    </source>
</evidence>
<name>A0A834MF53_RHYFE</name>
<proteinExistence type="predicted"/>
<dbReference type="AlphaFoldDB" id="A0A834MF53"/>
<evidence type="ECO:0000256" key="1">
    <source>
        <dbReference type="SAM" id="MobiDB-lite"/>
    </source>
</evidence>
<protein>
    <submittedName>
        <fullName evidence="2">Uncharacterized protein</fullName>
    </submittedName>
</protein>
<dbReference type="EMBL" id="JAACXV010001359">
    <property type="protein sequence ID" value="KAF7277515.1"/>
    <property type="molecule type" value="Genomic_DNA"/>
</dbReference>
<gene>
    <name evidence="2" type="ORF">GWI33_006959</name>
</gene>
<feature type="compositionally biased region" description="Polar residues" evidence="1">
    <location>
        <begin position="1"/>
        <end position="10"/>
    </location>
</feature>
<feature type="non-terminal residue" evidence="2">
    <location>
        <position position="38"/>
    </location>
</feature>
<dbReference type="Proteomes" id="UP000625711">
    <property type="component" value="Unassembled WGS sequence"/>
</dbReference>
<keyword evidence="3" id="KW-1185">Reference proteome</keyword>